<dbReference type="PANTHER" id="PTHR38436">
    <property type="entry name" value="POLYKETIDE CYCLASE SNOAL-LIKE DOMAIN"/>
    <property type="match status" value="1"/>
</dbReference>
<comment type="caution">
    <text evidence="1">The sequence shown here is derived from an EMBL/GenBank/DDBJ whole genome shotgun (WGS) entry which is preliminary data.</text>
</comment>
<dbReference type="GO" id="GO:0030638">
    <property type="term" value="P:polyketide metabolic process"/>
    <property type="evidence" value="ECO:0007669"/>
    <property type="project" value="InterPro"/>
</dbReference>
<dbReference type="PANTHER" id="PTHR38436:SF1">
    <property type="entry name" value="ESTER CYCLASE"/>
    <property type="match status" value="1"/>
</dbReference>
<evidence type="ECO:0000313" key="1">
    <source>
        <dbReference type="EMBL" id="NUQ89657.1"/>
    </source>
</evidence>
<dbReference type="Pfam" id="PF07366">
    <property type="entry name" value="SnoaL"/>
    <property type="match status" value="1"/>
</dbReference>
<dbReference type="EMBL" id="JABFXE010000601">
    <property type="protein sequence ID" value="NUQ89657.1"/>
    <property type="molecule type" value="Genomic_DNA"/>
</dbReference>
<dbReference type="Proteomes" id="UP000574690">
    <property type="component" value="Unassembled WGS sequence"/>
</dbReference>
<dbReference type="InterPro" id="IPR032710">
    <property type="entry name" value="NTF2-like_dom_sf"/>
</dbReference>
<reference evidence="1 2" key="1">
    <citation type="submission" date="2020-05" db="EMBL/GenBank/DDBJ databases">
        <title>DNA-SIP metagenomic assembled genomes.</title>
        <authorList>
            <person name="Yu J."/>
        </authorList>
    </citation>
    <scope>NUCLEOTIDE SEQUENCE [LARGE SCALE GENOMIC DNA]</scope>
    <source>
        <strain evidence="1">Bin5.27</strain>
    </source>
</reference>
<name>A0A850CCG9_9ACTN</name>
<accession>A0A850CCG9</accession>
<organism evidence="1 2">
    <name type="scientific">Glycomyces artemisiae</name>
    <dbReference type="NCBI Taxonomy" id="1076443"/>
    <lineage>
        <taxon>Bacteria</taxon>
        <taxon>Bacillati</taxon>
        <taxon>Actinomycetota</taxon>
        <taxon>Actinomycetes</taxon>
        <taxon>Glycomycetales</taxon>
        <taxon>Glycomycetaceae</taxon>
        <taxon>Glycomyces</taxon>
    </lineage>
</organism>
<dbReference type="SUPFAM" id="SSF54427">
    <property type="entry name" value="NTF2-like"/>
    <property type="match status" value="1"/>
</dbReference>
<gene>
    <name evidence="1" type="ORF">HOQ43_14515</name>
</gene>
<proteinExistence type="predicted"/>
<dbReference type="AlphaFoldDB" id="A0A850CCG9"/>
<dbReference type="Gene3D" id="3.10.450.50">
    <property type="match status" value="1"/>
</dbReference>
<sequence>MTTDHDADIALVRSAFAAFNESDLDATIGFLAEDFAINIAGMPHQERGHEAWSRNFAMMHAAFPGIQAHIEDIFASGDKVTVRLTFTGTHQGEFLGMEPTGRDIEYKSIEIYRIEDGLLAEEWICSDGLTMMRQLTAA</sequence>
<evidence type="ECO:0000313" key="2">
    <source>
        <dbReference type="Proteomes" id="UP000574690"/>
    </source>
</evidence>
<protein>
    <submittedName>
        <fullName evidence="1">Ester cyclase</fullName>
    </submittedName>
</protein>
<dbReference type="InterPro" id="IPR009959">
    <property type="entry name" value="Cyclase_SnoaL-like"/>
</dbReference>